<accession>A0A0M3HMQ2</accession>
<organism evidence="2 3">
    <name type="scientific">Ascaris lumbricoides</name>
    <name type="common">Giant roundworm</name>
    <dbReference type="NCBI Taxonomy" id="6252"/>
    <lineage>
        <taxon>Eukaryota</taxon>
        <taxon>Metazoa</taxon>
        <taxon>Ecdysozoa</taxon>
        <taxon>Nematoda</taxon>
        <taxon>Chromadorea</taxon>
        <taxon>Rhabditida</taxon>
        <taxon>Spirurina</taxon>
        <taxon>Ascaridomorpha</taxon>
        <taxon>Ascaridoidea</taxon>
        <taxon>Ascarididae</taxon>
        <taxon>Ascaris</taxon>
    </lineage>
</organism>
<evidence type="ECO:0000313" key="2">
    <source>
        <dbReference type="Proteomes" id="UP000036681"/>
    </source>
</evidence>
<sequence>MALSTPLTRYIAFHSDSSSQHLLRPSSSPKLLHQRRRRTCSRGHPADEKIIYTTYLSLTISILAKEISCILL</sequence>
<feature type="compositionally biased region" description="Low complexity" evidence="1">
    <location>
        <begin position="19"/>
        <end position="29"/>
    </location>
</feature>
<dbReference type="AlphaFoldDB" id="A0A0M3HMQ2"/>
<evidence type="ECO:0000313" key="3">
    <source>
        <dbReference type="WBParaSite" id="ALUE_0000283001-mRNA-1"/>
    </source>
</evidence>
<keyword evidence="2" id="KW-1185">Reference proteome</keyword>
<evidence type="ECO:0000256" key="1">
    <source>
        <dbReference type="SAM" id="MobiDB-lite"/>
    </source>
</evidence>
<dbReference type="Proteomes" id="UP000036681">
    <property type="component" value="Unplaced"/>
</dbReference>
<protein>
    <submittedName>
        <fullName evidence="3">Ovule protein</fullName>
    </submittedName>
</protein>
<reference evidence="3" key="1">
    <citation type="submission" date="2017-02" db="UniProtKB">
        <authorList>
            <consortium name="WormBaseParasite"/>
        </authorList>
    </citation>
    <scope>IDENTIFICATION</scope>
</reference>
<dbReference type="WBParaSite" id="ALUE_0000283001-mRNA-1">
    <property type="protein sequence ID" value="ALUE_0000283001-mRNA-1"/>
    <property type="gene ID" value="ALUE_0000283001"/>
</dbReference>
<proteinExistence type="predicted"/>
<name>A0A0M3HMQ2_ASCLU</name>
<feature type="region of interest" description="Disordered" evidence="1">
    <location>
        <begin position="19"/>
        <end position="40"/>
    </location>
</feature>